<dbReference type="Pfam" id="PF02518">
    <property type="entry name" value="HATPase_c"/>
    <property type="match status" value="1"/>
</dbReference>
<evidence type="ECO:0000259" key="7">
    <source>
        <dbReference type="PROSITE" id="PS50109"/>
    </source>
</evidence>
<gene>
    <name evidence="10" type="ORF">JMJ58_18950</name>
</gene>
<evidence type="ECO:0000256" key="4">
    <source>
        <dbReference type="ARBA" id="ARBA00022679"/>
    </source>
</evidence>
<feature type="domain" description="PAC" evidence="9">
    <location>
        <begin position="159"/>
        <end position="210"/>
    </location>
</feature>
<dbReference type="Gene3D" id="1.10.287.130">
    <property type="match status" value="1"/>
</dbReference>
<evidence type="ECO:0000313" key="10">
    <source>
        <dbReference type="EMBL" id="QRV14963.1"/>
    </source>
</evidence>
<dbReference type="CDD" id="cd00082">
    <property type="entry name" value="HisKA"/>
    <property type="match status" value="1"/>
</dbReference>
<dbReference type="InterPro" id="IPR005467">
    <property type="entry name" value="His_kinase_dom"/>
</dbReference>
<accession>A0A8T8E0C8</accession>
<dbReference type="SUPFAM" id="SSF55874">
    <property type="entry name" value="ATPase domain of HSP90 chaperone/DNA topoisomerase II/histidine kinase"/>
    <property type="match status" value="1"/>
</dbReference>
<dbReference type="Proteomes" id="UP000637819">
    <property type="component" value="Chromosome"/>
</dbReference>
<dbReference type="InterPro" id="IPR003661">
    <property type="entry name" value="HisK_dim/P_dom"/>
</dbReference>
<dbReference type="SMART" id="SM00388">
    <property type="entry name" value="HisKA"/>
    <property type="match status" value="1"/>
</dbReference>
<dbReference type="SUPFAM" id="SSF55785">
    <property type="entry name" value="PYP-like sensor domain (PAS domain)"/>
    <property type="match status" value="4"/>
</dbReference>
<dbReference type="EMBL" id="CP069188">
    <property type="protein sequence ID" value="QRV14963.1"/>
    <property type="molecule type" value="Genomic_DNA"/>
</dbReference>
<dbReference type="RefSeq" id="WP_204747589.1">
    <property type="nucleotide sequence ID" value="NZ_CP069188.1"/>
</dbReference>
<dbReference type="InterPro" id="IPR036890">
    <property type="entry name" value="HATPase_C_sf"/>
</dbReference>
<feature type="domain" description="PAS" evidence="8">
    <location>
        <begin position="222"/>
        <end position="292"/>
    </location>
</feature>
<dbReference type="Gene3D" id="2.10.70.100">
    <property type="match status" value="1"/>
</dbReference>
<feature type="domain" description="Histidine kinase" evidence="7">
    <location>
        <begin position="597"/>
        <end position="810"/>
    </location>
</feature>
<dbReference type="PANTHER" id="PTHR43304">
    <property type="entry name" value="PHYTOCHROME-LIKE PROTEIN CPH1"/>
    <property type="match status" value="1"/>
</dbReference>
<name>A0A8T8E0C8_9EURY</name>
<dbReference type="EC" id="2.7.13.3" evidence="2"/>
<dbReference type="SMART" id="SM00086">
    <property type="entry name" value="PAC"/>
    <property type="match status" value="3"/>
</dbReference>
<dbReference type="InterPro" id="IPR013656">
    <property type="entry name" value="PAS_4"/>
</dbReference>
<dbReference type="InterPro" id="IPR052162">
    <property type="entry name" value="Sensor_kinase/Photoreceptor"/>
</dbReference>
<dbReference type="InterPro" id="IPR004358">
    <property type="entry name" value="Sig_transdc_His_kin-like_C"/>
</dbReference>
<comment type="catalytic activity">
    <reaction evidence="1">
        <text>ATP + protein L-histidine = ADP + protein N-phospho-L-histidine.</text>
        <dbReference type="EC" id="2.7.13.3"/>
    </reaction>
</comment>
<dbReference type="Pfam" id="PF08447">
    <property type="entry name" value="PAS_3"/>
    <property type="match status" value="2"/>
</dbReference>
<dbReference type="Pfam" id="PF13426">
    <property type="entry name" value="PAS_9"/>
    <property type="match status" value="1"/>
</dbReference>
<evidence type="ECO:0000256" key="5">
    <source>
        <dbReference type="ARBA" id="ARBA00022777"/>
    </source>
</evidence>
<dbReference type="NCBIfam" id="TIGR00229">
    <property type="entry name" value="sensory_box"/>
    <property type="match status" value="4"/>
</dbReference>
<feature type="domain" description="PAS" evidence="8">
    <location>
        <begin position="495"/>
        <end position="533"/>
    </location>
</feature>
<keyword evidence="6" id="KW-0175">Coiled coil</keyword>
<feature type="domain" description="PAC" evidence="9">
    <location>
        <begin position="534"/>
        <end position="586"/>
    </location>
</feature>
<dbReference type="SUPFAM" id="SSF47384">
    <property type="entry name" value="Homodimeric domain of signal transducing histidine kinase"/>
    <property type="match status" value="1"/>
</dbReference>
<dbReference type="SMART" id="SM00091">
    <property type="entry name" value="PAS"/>
    <property type="match status" value="4"/>
</dbReference>
<organism evidence="10 11">
    <name type="scientific">Haloterrigena salifodinae</name>
    <dbReference type="NCBI Taxonomy" id="2675099"/>
    <lineage>
        <taxon>Archaea</taxon>
        <taxon>Methanobacteriati</taxon>
        <taxon>Methanobacteriota</taxon>
        <taxon>Stenosarchaea group</taxon>
        <taxon>Halobacteria</taxon>
        <taxon>Halobacteriales</taxon>
        <taxon>Natrialbaceae</taxon>
        <taxon>Haloterrigena</taxon>
    </lineage>
</organism>
<dbReference type="SMART" id="SM00387">
    <property type="entry name" value="HATPase_c"/>
    <property type="match status" value="1"/>
</dbReference>
<dbReference type="PROSITE" id="PS50112">
    <property type="entry name" value="PAS"/>
    <property type="match status" value="3"/>
</dbReference>
<dbReference type="InterPro" id="IPR000700">
    <property type="entry name" value="PAS-assoc_C"/>
</dbReference>
<feature type="domain" description="PAC" evidence="9">
    <location>
        <begin position="413"/>
        <end position="464"/>
    </location>
</feature>
<dbReference type="InterPro" id="IPR036097">
    <property type="entry name" value="HisK_dim/P_sf"/>
</dbReference>
<dbReference type="GeneID" id="62877248"/>
<dbReference type="GO" id="GO:0000155">
    <property type="term" value="F:phosphorelay sensor kinase activity"/>
    <property type="evidence" value="ECO:0007669"/>
    <property type="project" value="InterPro"/>
</dbReference>
<protein>
    <recommendedName>
        <fullName evidence="2">histidine kinase</fullName>
        <ecNumber evidence="2">2.7.13.3</ecNumber>
    </recommendedName>
</protein>
<evidence type="ECO:0000256" key="2">
    <source>
        <dbReference type="ARBA" id="ARBA00012438"/>
    </source>
</evidence>
<dbReference type="InterPro" id="IPR000014">
    <property type="entry name" value="PAS"/>
</dbReference>
<evidence type="ECO:0000256" key="1">
    <source>
        <dbReference type="ARBA" id="ARBA00000085"/>
    </source>
</evidence>
<dbReference type="InterPro" id="IPR035965">
    <property type="entry name" value="PAS-like_dom_sf"/>
</dbReference>
<dbReference type="FunFam" id="3.30.565.10:FF:000006">
    <property type="entry name" value="Sensor histidine kinase WalK"/>
    <property type="match status" value="1"/>
</dbReference>
<keyword evidence="3" id="KW-0597">Phosphoprotein</keyword>
<feature type="domain" description="PAS" evidence="8">
    <location>
        <begin position="100"/>
        <end position="157"/>
    </location>
</feature>
<dbReference type="CDD" id="cd00130">
    <property type="entry name" value="PAS"/>
    <property type="match status" value="4"/>
</dbReference>
<dbReference type="InterPro" id="IPR001610">
    <property type="entry name" value="PAC"/>
</dbReference>
<dbReference type="PANTHER" id="PTHR43304:SF1">
    <property type="entry name" value="PAC DOMAIN-CONTAINING PROTEIN"/>
    <property type="match status" value="1"/>
</dbReference>
<evidence type="ECO:0000256" key="3">
    <source>
        <dbReference type="ARBA" id="ARBA00022553"/>
    </source>
</evidence>
<keyword evidence="5" id="KW-0418">Kinase</keyword>
<reference evidence="10 11" key="1">
    <citation type="submission" date="2021-01" db="EMBL/GenBank/DDBJ databases">
        <title>Genome Sequence and Methylation Pattern of Haloterrigena salifodinae BOL5-1, An Extremely Halophilic Archaeon from a Bolivian Salt Mine.</title>
        <authorList>
            <person name="DasSarma P."/>
            <person name="Anton B.P."/>
            <person name="DasSarma S.L."/>
            <person name="von Ehrenheim H.A.L."/>
            <person name="Martinez F.L."/>
            <person name="Guzman D."/>
            <person name="Roberts R.J."/>
            <person name="DasSarma S."/>
        </authorList>
    </citation>
    <scope>NUCLEOTIDE SEQUENCE [LARGE SCALE GENOMIC DNA]</scope>
    <source>
        <strain evidence="10 11">BOL5-1</strain>
    </source>
</reference>
<feature type="coiled-coil region" evidence="6">
    <location>
        <begin position="198"/>
        <end position="232"/>
    </location>
</feature>
<dbReference type="PROSITE" id="PS50113">
    <property type="entry name" value="PAC"/>
    <property type="match status" value="3"/>
</dbReference>
<dbReference type="KEGG" id="hsal:JMJ58_18950"/>
<dbReference type="Gene3D" id="3.30.450.20">
    <property type="entry name" value="PAS domain"/>
    <property type="match status" value="4"/>
</dbReference>
<evidence type="ECO:0000259" key="8">
    <source>
        <dbReference type="PROSITE" id="PS50112"/>
    </source>
</evidence>
<dbReference type="Pfam" id="PF08448">
    <property type="entry name" value="PAS_4"/>
    <property type="match status" value="1"/>
</dbReference>
<evidence type="ECO:0000259" key="9">
    <source>
        <dbReference type="PROSITE" id="PS50113"/>
    </source>
</evidence>
<evidence type="ECO:0000256" key="6">
    <source>
        <dbReference type="SAM" id="Coils"/>
    </source>
</evidence>
<dbReference type="OrthoDB" id="106630at2157"/>
<dbReference type="InterPro" id="IPR013655">
    <property type="entry name" value="PAS_fold_3"/>
</dbReference>
<keyword evidence="11" id="KW-1185">Reference proteome</keyword>
<sequence length="813" mass="93855">MKTSDSASNITIDDVRRFFTQLDQPETPVSAEEITSELDCTPQTARGYLADLTEQGELRTKQIDGSTRVWWSTESGGMDRQNPDSEQLSAFVREVKDYAIFMLDPEGTVVSWNEGAKRIKGYSTGEIIGQHFSAFYTKDDIATDVPEQNLERAAAEGRVEDEGWRIRKDGSRFWANVTITAIRDDGELQGFTKVTRDMTERREYEQQLEKQADQLERRRTELEQELDEVFERIDDAFYALDDEFRYEYVNEHAEEHFGEPAGKLIGQKPWKVLGVDKSDPIFERFDEALATQEPLRFKRYSEPLGIWAMIRIYPSESGLSVYFEDITQRKERERELERVYDLLERAEHIADVGGWEIDPDTRDVFWTDHLFEILEIPSDEEPPLDEALDVYLDDDRPNVERAIDKAVQSGTSFDVETRFRTPTGEVRWLRVIGEPDIEDGEVVSLRGAAQDITEQKERERELQQIRDRMEFALNATDAIVWDWNVDENQTSFYPSAESLYGTSVETWDDFIEIVHPDDREQTEEKIRKSLETGEPKEEEIRIDRDGEERWIEAPGRPIEDEDGSTRMIGVARDITERKTFEQKLRESNERLEQFAYAASHDLQEPLRMVSSYLQLLDQRYGDELDEDGREYINFAVDGAARMREMIDGLLEYSRVETQGDPFEPIGLETILEDVLDNLQFRIEEHDTEITSEDLPEVEGDASQLRQVFQNLLENAIEYSGDAPPQVHISAERAGNKWVVSVSDNGIGIDPDDQDRIFEIFQRLHSREEHDGTGIGLALCNRIVERHGGEIWIDSEPDDGTTFSFSLPAVENNC</sequence>
<evidence type="ECO:0000313" key="11">
    <source>
        <dbReference type="Proteomes" id="UP000637819"/>
    </source>
</evidence>
<dbReference type="Pfam" id="PF00512">
    <property type="entry name" value="HisKA"/>
    <property type="match status" value="1"/>
</dbReference>
<keyword evidence="4" id="KW-0808">Transferase</keyword>
<dbReference type="PROSITE" id="PS50109">
    <property type="entry name" value="HIS_KIN"/>
    <property type="match status" value="1"/>
</dbReference>
<dbReference type="Gene3D" id="3.30.565.10">
    <property type="entry name" value="Histidine kinase-like ATPase, C-terminal domain"/>
    <property type="match status" value="1"/>
</dbReference>
<dbReference type="InterPro" id="IPR003594">
    <property type="entry name" value="HATPase_dom"/>
</dbReference>
<dbReference type="PRINTS" id="PR00344">
    <property type="entry name" value="BCTRLSENSOR"/>
</dbReference>
<dbReference type="AlphaFoldDB" id="A0A8T8E0C8"/>
<proteinExistence type="predicted"/>